<organism evidence="2 3">
    <name type="scientific">Candidatus Dojkabacteria bacterium</name>
    <dbReference type="NCBI Taxonomy" id="2099670"/>
    <lineage>
        <taxon>Bacteria</taxon>
        <taxon>Candidatus Dojkabacteria</taxon>
    </lineage>
</organism>
<name>A0A955L761_9BACT</name>
<protein>
    <submittedName>
        <fullName evidence="2">DUF4013 domain-containing protein</fullName>
    </submittedName>
</protein>
<feature type="transmembrane region" description="Helical" evidence="1">
    <location>
        <begin position="110"/>
        <end position="138"/>
    </location>
</feature>
<reference evidence="2" key="1">
    <citation type="submission" date="2020-04" db="EMBL/GenBank/DDBJ databases">
        <authorList>
            <person name="Zhang T."/>
        </authorList>
    </citation>
    <scope>NUCLEOTIDE SEQUENCE</scope>
    <source>
        <strain evidence="2">HKST-UBA11</strain>
    </source>
</reference>
<feature type="transmembrane region" description="Helical" evidence="1">
    <location>
        <begin position="227"/>
        <end position="247"/>
    </location>
</feature>
<gene>
    <name evidence="2" type="ORF">KC717_00905</name>
</gene>
<feature type="transmembrane region" description="Helical" evidence="1">
    <location>
        <begin position="144"/>
        <end position="172"/>
    </location>
</feature>
<dbReference type="AlphaFoldDB" id="A0A955L761"/>
<comment type="caution">
    <text evidence="2">The sequence shown here is derived from an EMBL/GenBank/DDBJ whole genome shotgun (WGS) entry which is preliminary data.</text>
</comment>
<keyword evidence="1" id="KW-1133">Transmembrane helix</keyword>
<dbReference type="EMBL" id="JAGQLH010000007">
    <property type="protein sequence ID" value="MCA9385187.1"/>
    <property type="molecule type" value="Genomic_DNA"/>
</dbReference>
<feature type="transmembrane region" description="Helical" evidence="1">
    <location>
        <begin position="204"/>
        <end position="221"/>
    </location>
</feature>
<dbReference type="Pfam" id="PF13197">
    <property type="entry name" value="DUF4013"/>
    <property type="match status" value="1"/>
</dbReference>
<reference evidence="2" key="2">
    <citation type="journal article" date="2021" name="Microbiome">
        <title>Successional dynamics and alternative stable states in a saline activated sludge microbial community over 9 years.</title>
        <authorList>
            <person name="Wang Y."/>
            <person name="Ye J."/>
            <person name="Ju F."/>
            <person name="Liu L."/>
            <person name="Boyd J.A."/>
            <person name="Deng Y."/>
            <person name="Parks D.H."/>
            <person name="Jiang X."/>
            <person name="Yin X."/>
            <person name="Woodcroft B.J."/>
            <person name="Tyson G.W."/>
            <person name="Hugenholtz P."/>
            <person name="Polz M.F."/>
            <person name="Zhang T."/>
        </authorList>
    </citation>
    <scope>NUCLEOTIDE SEQUENCE</scope>
    <source>
        <strain evidence="2">HKST-UBA11</strain>
    </source>
</reference>
<feature type="transmembrane region" description="Helical" evidence="1">
    <location>
        <begin position="54"/>
        <end position="78"/>
    </location>
</feature>
<evidence type="ECO:0000256" key="1">
    <source>
        <dbReference type="SAM" id="Phobius"/>
    </source>
</evidence>
<evidence type="ECO:0000313" key="3">
    <source>
        <dbReference type="Proteomes" id="UP000754563"/>
    </source>
</evidence>
<feature type="transmembrane region" description="Helical" evidence="1">
    <location>
        <begin position="24"/>
        <end position="48"/>
    </location>
</feature>
<evidence type="ECO:0000313" key="2">
    <source>
        <dbReference type="EMBL" id="MCA9385187.1"/>
    </source>
</evidence>
<accession>A0A955L761</accession>
<keyword evidence="1" id="KW-0812">Transmembrane</keyword>
<dbReference type="Proteomes" id="UP000754563">
    <property type="component" value="Unassembled WGS sequence"/>
</dbReference>
<sequence length="260" mass="29043">MFLGINLSDAINNFWERADKLQQIVVWLTYSILMGLGTIIALLIIIAGGDEQGALYIILVGSSILGLVIATMIPMLYINGEYLVEYAKIKQRNLKDTSAKGKLILGGKYLVVNFVYAAPVIISTFVYMLVTVVGIIISESANEVIGVLLIFIATIPLMIISFGYGLFMWLIFPLQSEVITKYGFKKALDLRYMYGLLQKHRRKCLTIAVVLFIINIGFQFVAQVAAYTIILIPLIYVFAFIYGMYIMPHIVSQATKDISV</sequence>
<proteinExistence type="predicted"/>
<dbReference type="InterPro" id="IPR025098">
    <property type="entry name" value="DUF4013"/>
</dbReference>
<keyword evidence="1" id="KW-0472">Membrane</keyword>